<keyword evidence="3" id="KW-1185">Reference proteome</keyword>
<dbReference type="PANTHER" id="PTHR38788:SF3">
    <property type="entry name" value="CLR5 DOMAIN-CONTAINING PROTEIN"/>
    <property type="match status" value="1"/>
</dbReference>
<sequence>MSYISPFAPPLASTSESPQVVGASMVAMSSCATPTAEDWEHHRPLIKRLYVDERMKLKEVVDFMASQHGHIATPKMYKDRIKKWRLEKKNKESDMLAILRQKTQRDAVGKASAFRVRGQPVTIEEVLQYFKRKKNIRDEEAYNAPTPSDVSCRTPSPGPASLYPENDIPMTEMGLSWKDPSALAEGSHYLSTAHHSQLNALALSPADSVFEREQVIQWTLEDIYNMTSRTNGIPQSPSAPQNLYVSERLFYTIKTYLEIQFESSSWFIDEDGDCNVLNTSNTEFNALVEFYECCVTAMSLLEISQLVKFRQMLAKAFQHLDTLIRTQHPGSIYIIIEIIIFLNRMRHPKIVELLLRHIINLSTIRWTKDHHLSYIWRLVGMLEEGCLEETVIQSWRCIVDIFENRLGIFNKTSLLYRLDFIGRVHSPPDAEPLLQRLLAQWDERESSSSNSQAVHILNYLGFNLLDQGRFSEAEQLGLDAMSLAEKQDPVRKIDSLVLISRAQYNQNKRALAENSLRRAIQVIVDEWGIADPLVIDDLILLEEWLREWGREEEADRVRAEIDVAIGRDEIDEEFDAQ</sequence>
<evidence type="ECO:0000259" key="1">
    <source>
        <dbReference type="Pfam" id="PF14420"/>
    </source>
</evidence>
<name>A0A2J6RFI6_HYAVF</name>
<gene>
    <name evidence="2" type="ORF">L207DRAFT_585632</name>
</gene>
<protein>
    <recommendedName>
        <fullName evidence="1">Clr5 domain-containing protein</fullName>
    </recommendedName>
</protein>
<proteinExistence type="predicted"/>
<dbReference type="InterPro" id="IPR011990">
    <property type="entry name" value="TPR-like_helical_dom_sf"/>
</dbReference>
<dbReference type="OrthoDB" id="5308957at2759"/>
<dbReference type="SUPFAM" id="SSF48452">
    <property type="entry name" value="TPR-like"/>
    <property type="match status" value="1"/>
</dbReference>
<accession>A0A2J6RFI6</accession>
<reference evidence="2 3" key="1">
    <citation type="submission" date="2016-04" db="EMBL/GenBank/DDBJ databases">
        <title>A degradative enzymes factory behind the ericoid mycorrhizal symbiosis.</title>
        <authorList>
            <consortium name="DOE Joint Genome Institute"/>
            <person name="Martino E."/>
            <person name="Morin E."/>
            <person name="Grelet G."/>
            <person name="Kuo A."/>
            <person name="Kohler A."/>
            <person name="Daghino S."/>
            <person name="Barry K."/>
            <person name="Choi C."/>
            <person name="Cichocki N."/>
            <person name="Clum A."/>
            <person name="Copeland A."/>
            <person name="Hainaut M."/>
            <person name="Haridas S."/>
            <person name="Labutti K."/>
            <person name="Lindquist E."/>
            <person name="Lipzen A."/>
            <person name="Khouja H.-R."/>
            <person name="Murat C."/>
            <person name="Ohm R."/>
            <person name="Olson A."/>
            <person name="Spatafora J."/>
            <person name="Veneault-Fourrey C."/>
            <person name="Henrissat B."/>
            <person name="Grigoriev I."/>
            <person name="Martin F."/>
            <person name="Perotto S."/>
        </authorList>
    </citation>
    <scope>NUCLEOTIDE SEQUENCE [LARGE SCALE GENOMIC DNA]</scope>
    <source>
        <strain evidence="2 3">F</strain>
    </source>
</reference>
<dbReference type="InterPro" id="IPR025676">
    <property type="entry name" value="Clr5_dom"/>
</dbReference>
<dbReference type="STRING" id="1149755.A0A2J6RFI6"/>
<dbReference type="Pfam" id="PF14420">
    <property type="entry name" value="Clr5"/>
    <property type="match status" value="1"/>
</dbReference>
<evidence type="ECO:0000313" key="3">
    <source>
        <dbReference type="Proteomes" id="UP000235786"/>
    </source>
</evidence>
<dbReference type="PANTHER" id="PTHR38788">
    <property type="entry name" value="CLR5 DOMAIN-CONTAINING PROTEIN"/>
    <property type="match status" value="1"/>
</dbReference>
<dbReference type="AlphaFoldDB" id="A0A2J6RFI6"/>
<evidence type="ECO:0000313" key="2">
    <source>
        <dbReference type="EMBL" id="PMD37278.1"/>
    </source>
</evidence>
<dbReference type="Proteomes" id="UP000235786">
    <property type="component" value="Unassembled WGS sequence"/>
</dbReference>
<feature type="domain" description="Clr5" evidence="1">
    <location>
        <begin position="36"/>
        <end position="88"/>
    </location>
</feature>
<dbReference type="EMBL" id="KZ613949">
    <property type="protein sequence ID" value="PMD37278.1"/>
    <property type="molecule type" value="Genomic_DNA"/>
</dbReference>
<organism evidence="2 3">
    <name type="scientific">Hyaloscypha variabilis (strain UAMH 11265 / GT02V1 / F)</name>
    <name type="common">Meliniomyces variabilis</name>
    <dbReference type="NCBI Taxonomy" id="1149755"/>
    <lineage>
        <taxon>Eukaryota</taxon>
        <taxon>Fungi</taxon>
        <taxon>Dikarya</taxon>
        <taxon>Ascomycota</taxon>
        <taxon>Pezizomycotina</taxon>
        <taxon>Leotiomycetes</taxon>
        <taxon>Helotiales</taxon>
        <taxon>Hyaloscyphaceae</taxon>
        <taxon>Hyaloscypha</taxon>
        <taxon>Hyaloscypha variabilis</taxon>
    </lineage>
</organism>
<dbReference type="Gene3D" id="1.25.40.10">
    <property type="entry name" value="Tetratricopeptide repeat domain"/>
    <property type="match status" value="1"/>
</dbReference>